<dbReference type="EMBL" id="CP016591">
    <property type="protein sequence ID" value="ANY20718.1"/>
    <property type="molecule type" value="Genomic_DNA"/>
</dbReference>
<dbReference type="STRING" id="692370.A6F68_02218"/>
<gene>
    <name evidence="1" type="ORF">A6F68_02218</name>
</gene>
<proteinExistence type="predicted"/>
<dbReference type="AlphaFoldDB" id="A0A1B2AF46"/>
<reference evidence="1 2" key="1">
    <citation type="submission" date="2016-07" db="EMBL/GenBank/DDBJ databases">
        <title>Complete genome sequence of Altererythrobacter dongtanensis KCTC 22672, a type strain with esterase isolated from tidal flat.</title>
        <authorList>
            <person name="Cheng H."/>
            <person name="Wu Y.-H."/>
            <person name="Zhou P."/>
            <person name="Huo Y.-Y."/>
            <person name="Wang C.-S."/>
            <person name="Xu X.-W."/>
        </authorList>
    </citation>
    <scope>NUCLEOTIDE SEQUENCE [LARGE SCALE GENOMIC DNA]</scope>
    <source>
        <strain evidence="1 2">KCTC 22672</strain>
    </source>
</reference>
<evidence type="ECO:0000313" key="2">
    <source>
        <dbReference type="Proteomes" id="UP000092932"/>
    </source>
</evidence>
<dbReference type="Proteomes" id="UP000092932">
    <property type="component" value="Chromosome"/>
</dbReference>
<accession>A0A1B2AF46</accession>
<dbReference type="KEGG" id="ado:A6F68_02218"/>
<organism evidence="1 2">
    <name type="scientific">Tsuneonella dongtanensis</name>
    <dbReference type="NCBI Taxonomy" id="692370"/>
    <lineage>
        <taxon>Bacteria</taxon>
        <taxon>Pseudomonadati</taxon>
        <taxon>Pseudomonadota</taxon>
        <taxon>Alphaproteobacteria</taxon>
        <taxon>Sphingomonadales</taxon>
        <taxon>Erythrobacteraceae</taxon>
        <taxon>Tsuneonella</taxon>
    </lineage>
</organism>
<protein>
    <submittedName>
        <fullName evidence="1">Uncharacterized protein</fullName>
    </submittedName>
</protein>
<keyword evidence="2" id="KW-1185">Reference proteome</keyword>
<evidence type="ECO:0000313" key="1">
    <source>
        <dbReference type="EMBL" id="ANY20718.1"/>
    </source>
</evidence>
<sequence>MMQSSEAPVEAVLRDELAHGDVVIGTIGPVLGHLLANHDHSLFSDEIVSRVRGMVWDVARQLLVAKAEQDTSPDPHGVAERQCEGLTQSLLTDARLVSHCHALAMESQLSARLEKRSAIDPVLSPLLQALIASEDGATAATAMAALAAQARFVQSQRRMELPIGELPADLFDAVLAKWIQLADEGERASVERAVQSFRRDYSESASRIGLLSRLVTGMGPGARAALSVGHSGVALFLSAIASSSRFDRDLAVVATNDKQLARLALSLRAAGLKPREVEEQFLHLHPDVSLPEGFDLLRADRAAAMLGASGRSSVA</sequence>
<name>A0A1B2AF46_9SPHN</name>